<dbReference type="EMBL" id="SDMP01000003">
    <property type="protein sequence ID" value="RYR65093.1"/>
    <property type="molecule type" value="Genomic_DNA"/>
</dbReference>
<name>A0A445DPJ5_ARAHY</name>
<organism evidence="1 2">
    <name type="scientific">Arachis hypogaea</name>
    <name type="common">Peanut</name>
    <dbReference type="NCBI Taxonomy" id="3818"/>
    <lineage>
        <taxon>Eukaryota</taxon>
        <taxon>Viridiplantae</taxon>
        <taxon>Streptophyta</taxon>
        <taxon>Embryophyta</taxon>
        <taxon>Tracheophyta</taxon>
        <taxon>Spermatophyta</taxon>
        <taxon>Magnoliopsida</taxon>
        <taxon>eudicotyledons</taxon>
        <taxon>Gunneridae</taxon>
        <taxon>Pentapetalae</taxon>
        <taxon>rosids</taxon>
        <taxon>fabids</taxon>
        <taxon>Fabales</taxon>
        <taxon>Fabaceae</taxon>
        <taxon>Papilionoideae</taxon>
        <taxon>50 kb inversion clade</taxon>
        <taxon>dalbergioids sensu lato</taxon>
        <taxon>Dalbergieae</taxon>
        <taxon>Pterocarpus clade</taxon>
        <taxon>Arachis</taxon>
    </lineage>
</organism>
<reference evidence="1 2" key="1">
    <citation type="submission" date="2019-01" db="EMBL/GenBank/DDBJ databases">
        <title>Sequencing of cultivated peanut Arachis hypogaea provides insights into genome evolution and oil improvement.</title>
        <authorList>
            <person name="Chen X."/>
        </authorList>
    </citation>
    <scope>NUCLEOTIDE SEQUENCE [LARGE SCALE GENOMIC DNA]</scope>
    <source>
        <strain evidence="2">cv. Fuhuasheng</strain>
        <tissue evidence="1">Leaves</tissue>
    </source>
</reference>
<dbReference type="AlphaFoldDB" id="A0A445DPJ5"/>
<accession>A0A445DPJ5</accession>
<dbReference type="Proteomes" id="UP000289738">
    <property type="component" value="Chromosome A03"/>
</dbReference>
<keyword evidence="2" id="KW-1185">Reference proteome</keyword>
<evidence type="ECO:0000313" key="1">
    <source>
        <dbReference type="EMBL" id="RYR65093.1"/>
    </source>
</evidence>
<comment type="caution">
    <text evidence="1">The sequence shown here is derived from an EMBL/GenBank/DDBJ whole genome shotgun (WGS) entry which is preliminary data.</text>
</comment>
<protein>
    <submittedName>
        <fullName evidence="1">Uncharacterized protein</fullName>
    </submittedName>
</protein>
<sequence length="67" mass="7502">MSRPKTEVAKSIMSSTDPTHRFVSPALGARVHSPMESFIILSMEDSSEALKMRLSSEAKFLKIKIYT</sequence>
<evidence type="ECO:0000313" key="2">
    <source>
        <dbReference type="Proteomes" id="UP000289738"/>
    </source>
</evidence>
<gene>
    <name evidence="1" type="ORF">Ahy_A03g011084</name>
</gene>
<proteinExistence type="predicted"/>